<evidence type="ECO:0000313" key="1">
    <source>
        <dbReference type="EMBL" id="TDB59516.1"/>
    </source>
</evidence>
<reference evidence="1 2" key="1">
    <citation type="submission" date="2019-02" db="EMBL/GenBank/DDBJ databases">
        <title>Arundinibacter roseus gen. nov., sp. nov., a new member of the family Cytophagaceae.</title>
        <authorList>
            <person name="Szuroczki S."/>
            <person name="Khayer B."/>
            <person name="Sproer C."/>
            <person name="Toumi M."/>
            <person name="Szabo A."/>
            <person name="Felfoldi T."/>
            <person name="Schumann P."/>
            <person name="Toth E."/>
        </authorList>
    </citation>
    <scope>NUCLEOTIDE SEQUENCE [LARGE SCALE GENOMIC DNA]</scope>
    <source>
        <strain evidence="1 2">DMA-k-7a</strain>
    </source>
</reference>
<name>A0A4R4JZF0_9BACT</name>
<keyword evidence="2" id="KW-1185">Reference proteome</keyword>
<dbReference type="AlphaFoldDB" id="A0A4R4JZF0"/>
<organism evidence="1 2">
    <name type="scientific">Arundinibacter roseus</name>
    <dbReference type="NCBI Taxonomy" id="2070510"/>
    <lineage>
        <taxon>Bacteria</taxon>
        <taxon>Pseudomonadati</taxon>
        <taxon>Bacteroidota</taxon>
        <taxon>Cytophagia</taxon>
        <taxon>Cytophagales</taxon>
        <taxon>Spirosomataceae</taxon>
        <taxon>Arundinibacter</taxon>
    </lineage>
</organism>
<dbReference type="RefSeq" id="WP_132121891.1">
    <property type="nucleotide sequence ID" value="NZ_SMJU01000020.1"/>
</dbReference>
<protein>
    <recommendedName>
        <fullName evidence="3">Lipoprotein</fullName>
    </recommendedName>
</protein>
<gene>
    <name evidence="1" type="ORF">EZE20_22180</name>
</gene>
<dbReference type="PROSITE" id="PS51257">
    <property type="entry name" value="PROKAR_LIPOPROTEIN"/>
    <property type="match status" value="1"/>
</dbReference>
<accession>A0A4R4JZF0</accession>
<evidence type="ECO:0000313" key="2">
    <source>
        <dbReference type="Proteomes" id="UP000295706"/>
    </source>
</evidence>
<dbReference type="OrthoDB" id="956960at2"/>
<dbReference type="Proteomes" id="UP000295706">
    <property type="component" value="Unassembled WGS sequence"/>
</dbReference>
<sequence length="184" mass="21183">MARNALSSIFLISVTFFFGCSQSTKEGTLETKVKEFKFDCGYECTLENWLMDSVYSSQPKSSQPTWAFFYFKVNASGGVDSLFHRGTINEQIADRMKYNIKKTSGHWIIPEKTHQTEYQWFVVPIFNFGEIPCLGFPNCNECDSTLQRYMESFYYGMNNMHTLNENLNVKMMNSMGFGGGLVKM</sequence>
<dbReference type="EMBL" id="SMJU01000020">
    <property type="protein sequence ID" value="TDB59516.1"/>
    <property type="molecule type" value="Genomic_DNA"/>
</dbReference>
<evidence type="ECO:0008006" key="3">
    <source>
        <dbReference type="Google" id="ProtNLM"/>
    </source>
</evidence>
<proteinExistence type="predicted"/>
<comment type="caution">
    <text evidence="1">The sequence shown here is derived from an EMBL/GenBank/DDBJ whole genome shotgun (WGS) entry which is preliminary data.</text>
</comment>